<keyword evidence="3" id="KW-0378">Hydrolase</keyword>
<proteinExistence type="inferred from homology"/>
<feature type="region of interest" description="Disordered" evidence="5">
    <location>
        <begin position="209"/>
        <end position="295"/>
    </location>
</feature>
<dbReference type="Gene3D" id="3.90.190.10">
    <property type="entry name" value="Protein tyrosine phosphatase superfamily"/>
    <property type="match status" value="1"/>
</dbReference>
<dbReference type="CDD" id="cd14498">
    <property type="entry name" value="DSP"/>
    <property type="match status" value="1"/>
</dbReference>
<dbReference type="PROSITE" id="PS50054">
    <property type="entry name" value="TYR_PHOSPHATASE_DUAL"/>
    <property type="match status" value="1"/>
</dbReference>
<evidence type="ECO:0000256" key="5">
    <source>
        <dbReference type="SAM" id="MobiDB-lite"/>
    </source>
</evidence>
<dbReference type="GO" id="GO:0005634">
    <property type="term" value="C:nucleus"/>
    <property type="evidence" value="ECO:0007669"/>
    <property type="project" value="TreeGrafter"/>
</dbReference>
<dbReference type="InterPro" id="IPR029021">
    <property type="entry name" value="Prot-tyrosine_phosphatase-like"/>
</dbReference>
<keyword evidence="9" id="KW-1185">Reference proteome</keyword>
<feature type="compositionally biased region" description="Low complexity" evidence="5">
    <location>
        <begin position="179"/>
        <end position="190"/>
    </location>
</feature>
<dbReference type="EC" id="3.1.3.48" evidence="2"/>
<dbReference type="Proteomes" id="UP000886523">
    <property type="component" value="Unassembled WGS sequence"/>
</dbReference>
<dbReference type="PANTHER" id="PTHR45848:SF4">
    <property type="entry name" value="DUAL SPECIFICITY PROTEIN PHOSPHATASE 12"/>
    <property type="match status" value="1"/>
</dbReference>
<evidence type="ECO:0000259" key="7">
    <source>
        <dbReference type="PROSITE" id="PS50056"/>
    </source>
</evidence>
<feature type="compositionally biased region" description="Polar residues" evidence="5">
    <location>
        <begin position="226"/>
        <end position="236"/>
    </location>
</feature>
<reference evidence="8" key="1">
    <citation type="journal article" date="2020" name="Nat. Commun.">
        <title>Large-scale genome sequencing of mycorrhizal fungi provides insights into the early evolution of symbiotic traits.</title>
        <authorList>
            <person name="Miyauchi S."/>
            <person name="Kiss E."/>
            <person name="Kuo A."/>
            <person name="Drula E."/>
            <person name="Kohler A."/>
            <person name="Sanchez-Garcia M."/>
            <person name="Morin E."/>
            <person name="Andreopoulos B."/>
            <person name="Barry K.W."/>
            <person name="Bonito G."/>
            <person name="Buee M."/>
            <person name="Carver A."/>
            <person name="Chen C."/>
            <person name="Cichocki N."/>
            <person name="Clum A."/>
            <person name="Culley D."/>
            <person name="Crous P.W."/>
            <person name="Fauchery L."/>
            <person name="Girlanda M."/>
            <person name="Hayes R.D."/>
            <person name="Keri Z."/>
            <person name="LaButti K."/>
            <person name="Lipzen A."/>
            <person name="Lombard V."/>
            <person name="Magnuson J."/>
            <person name="Maillard F."/>
            <person name="Murat C."/>
            <person name="Nolan M."/>
            <person name="Ohm R.A."/>
            <person name="Pangilinan J."/>
            <person name="Pereira M.F."/>
            <person name="Perotto S."/>
            <person name="Peter M."/>
            <person name="Pfister S."/>
            <person name="Riley R."/>
            <person name="Sitrit Y."/>
            <person name="Stielow J.B."/>
            <person name="Szollosi G."/>
            <person name="Zifcakova L."/>
            <person name="Stursova M."/>
            <person name="Spatafora J.W."/>
            <person name="Tedersoo L."/>
            <person name="Vaario L.M."/>
            <person name="Yamada A."/>
            <person name="Yan M."/>
            <person name="Wang P."/>
            <person name="Xu J."/>
            <person name="Bruns T."/>
            <person name="Baldrian P."/>
            <person name="Vilgalys R."/>
            <person name="Dunand C."/>
            <person name="Henrissat B."/>
            <person name="Grigoriev I.V."/>
            <person name="Hibbett D."/>
            <person name="Nagy L.G."/>
            <person name="Martin F.M."/>
        </authorList>
    </citation>
    <scope>NUCLEOTIDE SEQUENCE</scope>
    <source>
        <strain evidence="8">UP504</strain>
    </source>
</reference>
<evidence type="ECO:0000313" key="8">
    <source>
        <dbReference type="EMBL" id="KAF9517534.1"/>
    </source>
</evidence>
<evidence type="ECO:0000256" key="4">
    <source>
        <dbReference type="ARBA" id="ARBA00022912"/>
    </source>
</evidence>
<dbReference type="PROSITE" id="PS50056">
    <property type="entry name" value="TYR_PHOSPHATASE_2"/>
    <property type="match status" value="1"/>
</dbReference>
<comment type="similarity">
    <text evidence="1">Belongs to the protein-tyrosine phosphatase family. Non-receptor class dual specificity subfamily.</text>
</comment>
<evidence type="ECO:0000256" key="1">
    <source>
        <dbReference type="ARBA" id="ARBA00008601"/>
    </source>
</evidence>
<dbReference type="GO" id="GO:0008138">
    <property type="term" value="F:protein tyrosine/serine/threonine phosphatase activity"/>
    <property type="evidence" value="ECO:0007669"/>
    <property type="project" value="TreeGrafter"/>
</dbReference>
<dbReference type="InterPro" id="IPR000387">
    <property type="entry name" value="Tyr_Pase_dom"/>
</dbReference>
<feature type="domain" description="Tyrosine specific protein phosphatases" evidence="7">
    <location>
        <begin position="60"/>
        <end position="129"/>
    </location>
</feature>
<evidence type="ECO:0000256" key="3">
    <source>
        <dbReference type="ARBA" id="ARBA00022801"/>
    </source>
</evidence>
<dbReference type="SMART" id="SM00195">
    <property type="entry name" value="DSPc"/>
    <property type="match status" value="1"/>
</dbReference>
<dbReference type="PANTHER" id="PTHR45848">
    <property type="entry name" value="DUAL SPECIFICITY PROTEIN PHOSPHATASE 12 FAMILY MEMBER"/>
    <property type="match status" value="1"/>
</dbReference>
<protein>
    <recommendedName>
        <fullName evidence="2">protein-tyrosine-phosphatase</fullName>
        <ecNumber evidence="2">3.1.3.48</ecNumber>
    </recommendedName>
</protein>
<dbReference type="AlphaFoldDB" id="A0A9P6B4F8"/>
<comment type="caution">
    <text evidence="8">The sequence shown here is derived from an EMBL/GenBank/DDBJ whole genome shotgun (WGS) entry which is preliminary data.</text>
</comment>
<gene>
    <name evidence="8" type="ORF">BS47DRAFT_1290905</name>
</gene>
<dbReference type="InterPro" id="IPR000340">
    <property type="entry name" value="Dual-sp_phosphatase_cat-dom"/>
</dbReference>
<dbReference type="Pfam" id="PF00782">
    <property type="entry name" value="DSPc"/>
    <property type="match status" value="1"/>
</dbReference>
<feature type="compositionally biased region" description="Acidic residues" evidence="5">
    <location>
        <begin position="315"/>
        <end position="329"/>
    </location>
</feature>
<feature type="region of interest" description="Disordered" evidence="5">
    <location>
        <begin position="176"/>
        <end position="195"/>
    </location>
</feature>
<sequence length="481" mass="51703">MDEVIPGLWIGDISAAVAQHALEQNNIKFVLSAMRGRVKVNPLLQRHQIPLDDVPTADILEHIPACNALIEAALARNDGVLVHCQAGMSRSVAIVAGFLMYSLKLDRDAALELIRKVRPSVAPNEGFMQQLDIFHDASFKVTRADKSVRNFYMDRSVREVLNGDASEIRTDMFAGFPRTPSASAPATPGGPHRRIRCKACRRELAAREHMIDHGQLSPPTPIATPQEVSRASSFGETSDVEPSRSRRPSRSGSFTESSRPGALGGLTMSSVSSIDTDGVRPGNSRRSTSFSGRISGFPGGLAMTSIVNVESAVTDSDEEAAGDVAEGDESPNKLDDNQAVEDLSSRSTSPLPSPPILLSPSEISAQLPTSLAALRRSSLLVALNTSTPTSTPSSLPISRSNSMSSPRPILVNASCSGYFIEPMKWMDPFLQDGHMAGKITCPNERCNSKLGNYDWAGVECGCKTWVTPGFCISRSKVDEVS</sequence>
<evidence type="ECO:0000259" key="6">
    <source>
        <dbReference type="PROSITE" id="PS50054"/>
    </source>
</evidence>
<organism evidence="8 9">
    <name type="scientific">Hydnum rufescens UP504</name>
    <dbReference type="NCBI Taxonomy" id="1448309"/>
    <lineage>
        <taxon>Eukaryota</taxon>
        <taxon>Fungi</taxon>
        <taxon>Dikarya</taxon>
        <taxon>Basidiomycota</taxon>
        <taxon>Agaricomycotina</taxon>
        <taxon>Agaricomycetes</taxon>
        <taxon>Cantharellales</taxon>
        <taxon>Hydnaceae</taxon>
        <taxon>Hydnum</taxon>
    </lineage>
</organism>
<feature type="domain" description="Tyrosine-protein phosphatase" evidence="6">
    <location>
        <begin position="1"/>
        <end position="140"/>
    </location>
</feature>
<dbReference type="OrthoDB" id="2017893at2759"/>
<dbReference type="EMBL" id="MU128931">
    <property type="protein sequence ID" value="KAF9517534.1"/>
    <property type="molecule type" value="Genomic_DNA"/>
</dbReference>
<accession>A0A9P6B4F8</accession>
<feature type="region of interest" description="Disordered" evidence="5">
    <location>
        <begin position="312"/>
        <end position="358"/>
    </location>
</feature>
<dbReference type="InterPro" id="IPR020422">
    <property type="entry name" value="TYR_PHOSPHATASE_DUAL_dom"/>
</dbReference>
<dbReference type="GO" id="GO:0004725">
    <property type="term" value="F:protein tyrosine phosphatase activity"/>
    <property type="evidence" value="ECO:0007669"/>
    <property type="project" value="UniProtKB-EC"/>
</dbReference>
<evidence type="ECO:0000313" key="9">
    <source>
        <dbReference type="Proteomes" id="UP000886523"/>
    </source>
</evidence>
<name>A0A9P6B4F8_9AGAM</name>
<evidence type="ECO:0000256" key="2">
    <source>
        <dbReference type="ARBA" id="ARBA00013064"/>
    </source>
</evidence>
<dbReference type="SUPFAM" id="SSF52799">
    <property type="entry name" value="(Phosphotyrosine protein) phosphatases II"/>
    <property type="match status" value="1"/>
</dbReference>
<keyword evidence="4" id="KW-0904">Protein phosphatase</keyword>